<gene>
    <name evidence="7" type="ORF">VFH_U037200</name>
</gene>
<dbReference type="PROSITE" id="PS50096">
    <property type="entry name" value="IQ"/>
    <property type="match status" value="3"/>
</dbReference>
<comment type="function">
    <text evidence="4">May be involved in cooperative interactions with calmodulins or calmodulin-like proteins. Recruits calmodulin proteins to microtubules, thus being a potential scaffold in cellular signaling and trafficking. May associate with nucleic acids and regulate gene expression at the transcriptional or post-transcriptional level.</text>
</comment>
<keyword evidence="1" id="KW-0112">Calmodulin-binding</keyword>
<feature type="region of interest" description="Disordered" evidence="5">
    <location>
        <begin position="173"/>
        <end position="192"/>
    </location>
</feature>
<protein>
    <recommendedName>
        <fullName evidence="6">DUF4005 domain-containing protein</fullName>
    </recommendedName>
</protein>
<evidence type="ECO:0000259" key="6">
    <source>
        <dbReference type="Pfam" id="PF13178"/>
    </source>
</evidence>
<evidence type="ECO:0000256" key="5">
    <source>
        <dbReference type="SAM" id="MobiDB-lite"/>
    </source>
</evidence>
<dbReference type="InterPro" id="IPR000048">
    <property type="entry name" value="IQ_motif_EF-hand-BS"/>
</dbReference>
<dbReference type="AlphaFoldDB" id="A0AAV0YHT9"/>
<dbReference type="Pfam" id="PF13178">
    <property type="entry name" value="DUF4005"/>
    <property type="match status" value="1"/>
</dbReference>
<proteinExistence type="inferred from homology"/>
<evidence type="ECO:0000256" key="4">
    <source>
        <dbReference type="ARBA" id="ARBA00045534"/>
    </source>
</evidence>
<dbReference type="SUPFAM" id="SSF52540">
    <property type="entry name" value="P-loop containing nucleoside triphosphate hydrolases"/>
    <property type="match status" value="1"/>
</dbReference>
<evidence type="ECO:0000313" key="8">
    <source>
        <dbReference type="Proteomes" id="UP001157006"/>
    </source>
</evidence>
<dbReference type="GO" id="GO:0005516">
    <property type="term" value="F:calmodulin binding"/>
    <property type="evidence" value="ECO:0007669"/>
    <property type="project" value="UniProtKB-KW"/>
</dbReference>
<dbReference type="InterPro" id="IPR025064">
    <property type="entry name" value="DUF4005"/>
</dbReference>
<dbReference type="Proteomes" id="UP001157006">
    <property type="component" value="Unassembled WGS sequence"/>
</dbReference>
<dbReference type="PANTHER" id="PTHR32295">
    <property type="entry name" value="IQ-DOMAIN 5-RELATED"/>
    <property type="match status" value="1"/>
</dbReference>
<dbReference type="EMBL" id="CATIWC010000901">
    <property type="protein sequence ID" value="CAI8583652.1"/>
    <property type="molecule type" value="Genomic_DNA"/>
</dbReference>
<dbReference type="InterPro" id="IPR027417">
    <property type="entry name" value="P-loop_NTPase"/>
</dbReference>
<dbReference type="PANTHER" id="PTHR32295:SF139">
    <property type="entry name" value="IQ CALMODULIN-BINDING MOTIF PROTEIN"/>
    <property type="match status" value="1"/>
</dbReference>
<keyword evidence="8" id="KW-1185">Reference proteome</keyword>
<evidence type="ECO:0000313" key="7">
    <source>
        <dbReference type="EMBL" id="CAI8583652.1"/>
    </source>
</evidence>
<organism evidence="7 8">
    <name type="scientific">Vicia faba</name>
    <name type="common">Broad bean</name>
    <name type="synonym">Faba vulgaris</name>
    <dbReference type="NCBI Taxonomy" id="3906"/>
    <lineage>
        <taxon>Eukaryota</taxon>
        <taxon>Viridiplantae</taxon>
        <taxon>Streptophyta</taxon>
        <taxon>Embryophyta</taxon>
        <taxon>Tracheophyta</taxon>
        <taxon>Spermatophyta</taxon>
        <taxon>Magnoliopsida</taxon>
        <taxon>eudicotyledons</taxon>
        <taxon>Gunneridae</taxon>
        <taxon>Pentapetalae</taxon>
        <taxon>rosids</taxon>
        <taxon>fabids</taxon>
        <taxon>Fabales</taxon>
        <taxon>Fabaceae</taxon>
        <taxon>Papilionoideae</taxon>
        <taxon>50 kb inversion clade</taxon>
        <taxon>NPAAA clade</taxon>
        <taxon>Hologalegina</taxon>
        <taxon>IRL clade</taxon>
        <taxon>Fabeae</taxon>
        <taxon>Vicia</taxon>
    </lineage>
</organism>
<comment type="similarity">
    <text evidence="2">Belongs to the IQD family.</text>
</comment>
<reference evidence="7 8" key="1">
    <citation type="submission" date="2023-01" db="EMBL/GenBank/DDBJ databases">
        <authorList>
            <person name="Kreplak J."/>
        </authorList>
    </citation>
    <scope>NUCLEOTIDE SEQUENCE [LARGE SCALE GENOMIC DNA]</scope>
</reference>
<accession>A0AAV0YHT9</accession>
<comment type="subunit">
    <text evidence="3">Binds to multiple calmodulin (CaM) in the presence of Ca(2+) and CaM-like proteins.</text>
</comment>
<sequence>MGKTTRWLKGLFGMKKEKEQSNRSGPLFLDKKEKKHRNKSGPLFLDKKEKNKNHQSHINQTSVQGFDNDSWYKTYVAEKQNDYNKKAILLRSLSHGSSRGSLFFGSREGMAAVMIQSIFRGYLARKAHRALRGLVKIQALVRGFLVRKRVVATLHSIQALMRAQAVVRSRRARRSFDKENAHPTQHIRGRKHVQLSDKWLPNSTSSRFDPNREVVAIDPHRSSSRSSMSEYRDDTHHHYYETASSSLLSHLSRKVSVHECQHSHDFDSCCNNVSDEHKFFTADSTSRLSNSSQANTPLAKNVSEESGLFLRYSNCPNYMANTHSSKARVVRSRSAPKQRSELNKRVPLEEIMATRNSISYVKMHW</sequence>
<comment type="caution">
    <text evidence="7">The sequence shown here is derived from an EMBL/GenBank/DDBJ whole genome shotgun (WGS) entry which is preliminary data.</text>
</comment>
<name>A0AAV0YHT9_VICFA</name>
<feature type="region of interest" description="Disordered" evidence="5">
    <location>
        <begin position="13"/>
        <end position="60"/>
    </location>
</feature>
<evidence type="ECO:0000256" key="2">
    <source>
        <dbReference type="ARBA" id="ARBA00024341"/>
    </source>
</evidence>
<feature type="domain" description="DUF4005" evidence="6">
    <location>
        <begin position="286"/>
        <end position="358"/>
    </location>
</feature>
<dbReference type="SMART" id="SM00015">
    <property type="entry name" value="IQ"/>
    <property type="match status" value="2"/>
</dbReference>
<dbReference type="Gene3D" id="1.20.5.190">
    <property type="match status" value="2"/>
</dbReference>
<evidence type="ECO:0000256" key="1">
    <source>
        <dbReference type="ARBA" id="ARBA00022860"/>
    </source>
</evidence>
<dbReference type="Pfam" id="PF00612">
    <property type="entry name" value="IQ"/>
    <property type="match status" value="2"/>
</dbReference>
<evidence type="ECO:0000256" key="3">
    <source>
        <dbReference type="ARBA" id="ARBA00024378"/>
    </source>
</evidence>